<feature type="compositionally biased region" description="Polar residues" evidence="1">
    <location>
        <begin position="193"/>
        <end position="207"/>
    </location>
</feature>
<evidence type="ECO:0000256" key="1">
    <source>
        <dbReference type="SAM" id="MobiDB-lite"/>
    </source>
</evidence>
<feature type="region of interest" description="Disordered" evidence="1">
    <location>
        <begin position="726"/>
        <end position="787"/>
    </location>
</feature>
<gene>
    <name evidence="3" type="ORF">GIP_L8_0290</name>
</gene>
<name>B7S940_GLYIN</name>
<dbReference type="Pfam" id="PF10523">
    <property type="entry name" value="BEN"/>
    <property type="match status" value="1"/>
</dbReference>
<feature type="compositionally biased region" description="Polar residues" evidence="1">
    <location>
        <begin position="270"/>
        <end position="287"/>
    </location>
</feature>
<accession>B7S940</accession>
<feature type="region of interest" description="Disordered" evidence="1">
    <location>
        <begin position="167"/>
        <end position="207"/>
    </location>
</feature>
<dbReference type="EMBL" id="EF710657">
    <property type="protein sequence ID" value="ACE75415.1"/>
    <property type="molecule type" value="Genomic_DNA"/>
</dbReference>
<dbReference type="PROSITE" id="PS51457">
    <property type="entry name" value="BEN"/>
    <property type="match status" value="1"/>
</dbReference>
<feature type="compositionally biased region" description="Polar residues" evidence="1">
    <location>
        <begin position="726"/>
        <end position="760"/>
    </location>
</feature>
<organism evidence="3">
    <name type="scientific">Glyptapanteles indiensis</name>
    <name type="common">Parasitoid wasp</name>
    <dbReference type="NCBI Taxonomy" id="92994"/>
    <lineage>
        <taxon>Eukaryota</taxon>
        <taxon>Metazoa</taxon>
        <taxon>Ecdysozoa</taxon>
        <taxon>Arthropoda</taxon>
        <taxon>Hexapoda</taxon>
        <taxon>Insecta</taxon>
        <taxon>Pterygota</taxon>
        <taxon>Neoptera</taxon>
        <taxon>Endopterygota</taxon>
        <taxon>Hymenoptera</taxon>
        <taxon>Apocrita</taxon>
        <taxon>Ichneumonoidea</taxon>
        <taxon>Braconidae</taxon>
        <taxon>Microgastrinae</taxon>
        <taxon>Glyptapanteles</taxon>
    </lineage>
</organism>
<dbReference type="AlphaFoldDB" id="B7S940"/>
<feature type="region of interest" description="Disordered" evidence="1">
    <location>
        <begin position="1045"/>
        <end position="1066"/>
    </location>
</feature>
<dbReference type="GO" id="GO:0003677">
    <property type="term" value="F:DNA binding"/>
    <property type="evidence" value="ECO:0007669"/>
    <property type="project" value="InterPro"/>
</dbReference>
<sequence length="1213" mass="137566">MTYRDKRRLFYVVQFIELPYKGIYDYVCVPYSWLIKQKSSDRKVAVTYPHDEDPFDTRDRVKRLERPNDEWRFYTALIKYESEDYKDADFWIATRNDYGPDGEKSEIKDLRKVLVLDAQAASVPNRKLRSASQPLWSDPNSDKPQLTVKPYKSLRKPLPKILIRRTLSRSPDKNLDNKRLKLDPNAKPDSDTDQAIITSGRSTQKQPIIMTDNQLIQNDQTETSFATNSEINSDQSTQPGVIENNQSVYMSVQSSSKELLAEQQPPLQLSDKQQLPPQPSTNQQPSLKLTDGQHLSSKLPAEPQLSPVGQEYQQPLSMSVIRLVECKEGIESCQNVLLEPVTEKRPLTKTPLSTREQAPQAEPINERSTLLVRPEHSHPEPHPQDVSVRQSKEPDDSQKTYLNQILTAPKIVSRPPSTANQPIQQYVPFQLPILPVSSILYSKPKPQEMDERNSIKVVHNYPKPRSEDFMQSTLSPFHLEPNWKKLPQPSTSSAKKQIPVVKNLKNPVDKKTRLESITKNITTMQYPPNSTMQFTLPGGSAVMQTESLAQNHLQQARVNSSLLNNVRGSMGEERVDQRDPLSEGIMNTSAAQNLSKLAHQYSSFVEAARKQQYSSTQDDYLQQFVRMQEMLRTPSMARPIDQRGHHQNGIINNGFTIESQPNPINQPIWFLPPNYNQCIPVNGAYAQGVIRQELMRGSTDGGHTTYKPIVPNGVDTQLTANNSLHQSYQNSEHPQQEQDPPNYQDPGTSSTHNGFSPQPKRSSHIFRPQRVTEKPRSPSTLKTPAQALSDAQKSYLFQKMNSRSRVNQSYTEYNNINLADACGNFTVDPVPTTQDSEVQTMLSSNQKHKTHSTVAQCHYAYQQLHTKKTMIDQSTETDSIVDVDYWVDKLARSPVGEITPRVVDSACQTDEWLREKQGSLYEETASDSTNETESEIESENEVMSEANQTTLTSVQNLTPDNQEIQSRIDVEQDMLSIFGTLFTQMGTNLSLTHDMFNNLRNSILVCAQTYEKLLEQVDKFNSIETLQIPTSLSNNVPSQVSQVTQERPEVDDDNNTGVGDVPTPIREQKGTFSLPKEYDPNDTKWTLKYREYKPGLLELIPRTGVYVSRKKLKRFTQESTDCRTLARLLLTEVFSKKALSVCSLTGGRAKAFNSVNIDVRPGLDEHARMVLLAFVEEHGNKHGWITSDTSAVMSSIRTKINDIRAKHGQTREV</sequence>
<evidence type="ECO:0000313" key="3">
    <source>
        <dbReference type="EMBL" id="ACE75415.1"/>
    </source>
</evidence>
<feature type="compositionally biased region" description="Basic and acidic residues" evidence="1">
    <location>
        <begin position="374"/>
        <end position="383"/>
    </location>
</feature>
<reference evidence="3" key="1">
    <citation type="submission" date="2007-06" db="EMBL/GenBank/DDBJ databases">
        <title>Bracovirus Evolution: Comparative Genomics of Multiple Viral and Proviral Genomes.</title>
        <authorList>
            <person name="Desjardins C.A."/>
            <person name="Gundersen-Rindal D.E."/>
            <person name="Hostetler J.B."/>
            <person name="Tallon L.J."/>
            <person name="Utterback T.R."/>
            <person name="Fuester R.W."/>
            <person name="Schatz M.C."/>
            <person name="Pedroni M.J."/>
            <person name="Fadrosh D.W."/>
            <person name="Haas B.J."/>
            <person name="Toms B.S."/>
            <person name="Chen D."/>
            <person name="Nene V."/>
        </authorList>
    </citation>
    <scope>NUCLEOTIDE SEQUENCE</scope>
</reference>
<feature type="compositionally biased region" description="Polar residues" evidence="1">
    <location>
        <begin position="130"/>
        <end position="144"/>
    </location>
</feature>
<proteinExistence type="predicted"/>
<feature type="region of interest" description="Disordered" evidence="1">
    <location>
        <begin position="125"/>
        <end position="151"/>
    </location>
</feature>
<dbReference type="InterPro" id="IPR018379">
    <property type="entry name" value="BEN_domain"/>
</dbReference>
<feature type="domain" description="BEN" evidence="2">
    <location>
        <begin position="1102"/>
        <end position="1207"/>
    </location>
</feature>
<feature type="region of interest" description="Disordered" evidence="1">
    <location>
        <begin position="253"/>
        <end position="306"/>
    </location>
</feature>
<feature type="region of interest" description="Disordered" evidence="1">
    <location>
        <begin position="374"/>
        <end position="397"/>
    </location>
</feature>
<feature type="compositionally biased region" description="Basic and acidic residues" evidence="1">
    <location>
        <begin position="170"/>
        <end position="190"/>
    </location>
</feature>
<evidence type="ECO:0000259" key="2">
    <source>
        <dbReference type="PROSITE" id="PS51457"/>
    </source>
</evidence>
<protein>
    <recommendedName>
        <fullName evidence="2">BEN domain-containing protein</fullName>
    </recommendedName>
</protein>
<dbReference type="Gene3D" id="1.10.10.2590">
    <property type="entry name" value="BEN domain"/>
    <property type="match status" value="1"/>
</dbReference>
<feature type="region of interest" description="Disordered" evidence="1">
    <location>
        <begin position="347"/>
        <end position="366"/>
    </location>
</feature>